<dbReference type="EMBL" id="JYDQ01000101">
    <property type="protein sequence ID" value="KRY15157.1"/>
    <property type="molecule type" value="Genomic_DNA"/>
</dbReference>
<organism evidence="1 2">
    <name type="scientific">Trichinella patagoniensis</name>
    <dbReference type="NCBI Taxonomy" id="990121"/>
    <lineage>
        <taxon>Eukaryota</taxon>
        <taxon>Metazoa</taxon>
        <taxon>Ecdysozoa</taxon>
        <taxon>Nematoda</taxon>
        <taxon>Enoplea</taxon>
        <taxon>Dorylaimia</taxon>
        <taxon>Trichinellida</taxon>
        <taxon>Trichinellidae</taxon>
        <taxon>Trichinella</taxon>
    </lineage>
</organism>
<keyword evidence="2" id="KW-1185">Reference proteome</keyword>
<sequence>MREALIFESVGCLGNVVLVYRQLRRFHLPLHAKILKLQSSANVIKCGSALEKVSTRTHIVGMPTHKMLHIYRKQTKQ</sequence>
<protein>
    <submittedName>
        <fullName evidence="1">Uncharacterized protein</fullName>
    </submittedName>
</protein>
<comment type="caution">
    <text evidence="1">The sequence shown here is derived from an EMBL/GenBank/DDBJ whole genome shotgun (WGS) entry which is preliminary data.</text>
</comment>
<name>A0A0V0ZRG1_9BILA</name>
<reference evidence="1 2" key="1">
    <citation type="submission" date="2015-01" db="EMBL/GenBank/DDBJ databases">
        <title>Evolution of Trichinella species and genotypes.</title>
        <authorList>
            <person name="Korhonen P.K."/>
            <person name="Edoardo P."/>
            <person name="Giuseppe L.R."/>
            <person name="Gasser R.B."/>
        </authorList>
    </citation>
    <scope>NUCLEOTIDE SEQUENCE [LARGE SCALE GENOMIC DNA]</scope>
    <source>
        <strain evidence="1">ISS2496</strain>
    </source>
</reference>
<evidence type="ECO:0000313" key="2">
    <source>
        <dbReference type="Proteomes" id="UP000054783"/>
    </source>
</evidence>
<dbReference type="AlphaFoldDB" id="A0A0V0ZRG1"/>
<evidence type="ECO:0000313" key="1">
    <source>
        <dbReference type="EMBL" id="KRY15157.1"/>
    </source>
</evidence>
<proteinExistence type="predicted"/>
<dbReference type="Proteomes" id="UP000054783">
    <property type="component" value="Unassembled WGS sequence"/>
</dbReference>
<gene>
    <name evidence="1" type="ORF">T12_6453</name>
</gene>
<accession>A0A0V0ZRG1</accession>